<evidence type="ECO:0008006" key="13">
    <source>
        <dbReference type="Google" id="ProtNLM"/>
    </source>
</evidence>
<dbReference type="PANTHER" id="PTHR40079">
    <property type="entry name" value="MANNAN ENDO-1,4-BETA-MANNOSIDASE E-RELATED"/>
    <property type="match status" value="1"/>
</dbReference>
<organism evidence="11 12">
    <name type="scientific">Paenibacillus riograndensis SBR5</name>
    <dbReference type="NCBI Taxonomy" id="1073571"/>
    <lineage>
        <taxon>Bacteria</taxon>
        <taxon>Bacillati</taxon>
        <taxon>Bacillota</taxon>
        <taxon>Bacilli</taxon>
        <taxon>Bacillales</taxon>
        <taxon>Paenibacillaceae</taxon>
        <taxon>Paenibacillus</taxon>
        <taxon>Paenibacillus sonchi group</taxon>
    </lineage>
</organism>
<accession>A0A0E4CVE4</accession>
<evidence type="ECO:0000259" key="10">
    <source>
        <dbReference type="PROSITE" id="PS51764"/>
    </source>
</evidence>
<evidence type="ECO:0000256" key="1">
    <source>
        <dbReference type="ARBA" id="ARBA00007754"/>
    </source>
</evidence>
<keyword evidence="3 4" id="KW-0326">Glycosidase</keyword>
<dbReference type="PROSITE" id="PS51272">
    <property type="entry name" value="SLH"/>
    <property type="match status" value="3"/>
</dbReference>
<dbReference type="GO" id="GO:0016985">
    <property type="term" value="F:mannan endo-1,4-beta-mannosidase activity"/>
    <property type="evidence" value="ECO:0007669"/>
    <property type="project" value="InterPro"/>
</dbReference>
<dbReference type="GO" id="GO:0006080">
    <property type="term" value="P:substituted mannan metabolic process"/>
    <property type="evidence" value="ECO:0007669"/>
    <property type="project" value="InterPro"/>
</dbReference>
<dbReference type="PANTHER" id="PTHR40079:SF4">
    <property type="entry name" value="GH26 DOMAIN-CONTAINING PROTEIN-RELATED"/>
    <property type="match status" value="1"/>
</dbReference>
<feature type="domain" description="SLH" evidence="9">
    <location>
        <begin position="1127"/>
        <end position="1190"/>
    </location>
</feature>
<dbReference type="Gene3D" id="2.60.120.260">
    <property type="entry name" value="Galactose-binding domain-like"/>
    <property type="match status" value="3"/>
</dbReference>
<dbReference type="InterPro" id="IPR008979">
    <property type="entry name" value="Galactose-bd-like_sf"/>
</dbReference>
<feature type="domain" description="CBM6" evidence="8">
    <location>
        <begin position="652"/>
        <end position="769"/>
    </location>
</feature>
<evidence type="ECO:0000259" key="7">
    <source>
        <dbReference type="PROSITE" id="PS50206"/>
    </source>
</evidence>
<dbReference type="KEGG" id="pri:PRIO_1710"/>
<dbReference type="InterPro" id="IPR005084">
    <property type="entry name" value="CBM6"/>
</dbReference>
<dbReference type="SUPFAM" id="SSF51445">
    <property type="entry name" value="(Trans)glycosidases"/>
    <property type="match status" value="1"/>
</dbReference>
<sequence length="1200" mass="130490">MRLKIKRSLLSSLCLIMMFSLLSDFGANGAKAAAFTDISDIVYNSQGGMMGDRRTESDHMSVVKATYAEAVLKGYGIEKRGPVYEDKDRLYDGGGYISFFFAEDASSPDEAGNATFTVNVAEAGLYKMSIGYYIPEGYGGKATGIQVNGIGTGELMLDAPAAGTVRAEKMVSKVLLNAGNNSIKVTRGWGYYGIEHIKLEPAKDPSAGNILEAEDGMMSGGVSVGTAGDGYSGEGYVIFQQSGSLTLTYKTPLAGTYDILVGYCAPNGEKKTSMVLNGHTSEITLPETTGFIEISAGKTWMNQGDNTIEILANWGWYNIDYVKLTAAAKPEQREVVSTLMNPDATPEARALMNFMDSQYGQKIISGQQTLEDAEWIGQETGKYPAILATDLMDYSPSRVENGASSTEIEKMIAWYNRGGIVSLCWHWNAPKGIGGEEPGYEWWRGFYTEYTTFDVEYALDHPDSEDYHLLIRDIDEIAIQLKRLQNAGVPVLWRPLHEAEGGWFWWGAKGPEPAKRLWKLMVDRLTSHHHLNNLIWVWNSEKPEWYPGDDVVDIASVDIYNPAGDYNPSIAKYENLVSLVNGKKVIGLAENGPIPDPEMLQAYGADWSFFTTWTGSFIKDGATNSAEHLQRIYKHDYVVTLDELPADLYSSLKYEAEKGELTGLEVSDEQGAYSGSGYITGMDAQGGRLRIKVDASPGTYSLMIRYKTGNVQTKNSISVNGASAVEYTFADAAEWTDTVTGSYPLQKGENTIDIISAEKGTDIDYIKLTRLTPSTETVAEGGSSGSIGNSGPTDSFGSQRIEVDEAELIAALKKQIGHPAESQLFVIDAAGSEVTEVSFLASALAQAAAITPKARIVIQSDTGTYSLPVTLVDVDAISDRLGVEAHKIHISVHIRKLTGRQAGEIRIGTKDPDVRLDSNMYEFSILAFSDANSVQINHFGSRYVSHTITFPQSAGKGLTAVLVDPATGELSFIPSLFNSLDGKTVVTIKRNGSGIYTMGEFKRTFDDLGGHWAKEDIEFMANKLLVHGTDDHHFAPNRLITRAEFTMLITRALGFTTPSRAAEFPDVPATKWYAEAIGAAGESGLITGFSDGTFRPDALITREQMAVLIVRAAAIAGQSVEAARDILGQFHDSSSVSHWAADSVNEALDAGLVQGLTNDQFAAKDLADRAQAVVMIKRLLVYLNFLTISCQNSPISKMVG</sequence>
<dbReference type="Proteomes" id="UP000033163">
    <property type="component" value="Chromosome I"/>
</dbReference>
<dbReference type="PATRIC" id="fig|1073571.4.peg.1791"/>
<evidence type="ECO:0000256" key="4">
    <source>
        <dbReference type="PROSITE-ProRule" id="PRU01100"/>
    </source>
</evidence>
<dbReference type="InterPro" id="IPR001119">
    <property type="entry name" value="SLH_dom"/>
</dbReference>
<dbReference type="Pfam" id="PF00395">
    <property type="entry name" value="SLH"/>
    <property type="match status" value="3"/>
</dbReference>
<feature type="domain" description="SLH" evidence="9">
    <location>
        <begin position="1060"/>
        <end position="1123"/>
    </location>
</feature>
<comment type="similarity">
    <text evidence="1 4">Belongs to the glycosyl hydrolase 26 family.</text>
</comment>
<dbReference type="InterPro" id="IPR001763">
    <property type="entry name" value="Rhodanese-like_dom"/>
</dbReference>
<dbReference type="SUPFAM" id="SSF49785">
    <property type="entry name" value="Galactose-binding domain-like"/>
    <property type="match status" value="2"/>
</dbReference>
<name>A0A0E4CVE4_9BACL</name>
<keyword evidence="2 4" id="KW-0378">Hydrolase</keyword>
<dbReference type="InterPro" id="IPR000805">
    <property type="entry name" value="Glyco_hydro_26"/>
</dbReference>
<dbReference type="GO" id="GO:0030246">
    <property type="term" value="F:carbohydrate binding"/>
    <property type="evidence" value="ECO:0007669"/>
    <property type="project" value="InterPro"/>
</dbReference>
<reference evidence="12" key="1">
    <citation type="submission" date="2015-03" db="EMBL/GenBank/DDBJ databases">
        <authorList>
            <person name="Wibberg D."/>
        </authorList>
    </citation>
    <scope>NUCLEOTIDE SEQUENCE [LARGE SCALE GENOMIC DNA]</scope>
</reference>
<dbReference type="EMBL" id="LN831776">
    <property type="protein sequence ID" value="CQR54078.1"/>
    <property type="molecule type" value="Genomic_DNA"/>
</dbReference>
<proteinExistence type="inferred from homology"/>
<dbReference type="CDD" id="cd04086">
    <property type="entry name" value="CBM35_mannanase-like"/>
    <property type="match status" value="1"/>
</dbReference>
<evidence type="ECO:0000259" key="9">
    <source>
        <dbReference type="PROSITE" id="PS51272"/>
    </source>
</evidence>
<dbReference type="PROSITE" id="PS51175">
    <property type="entry name" value="CBM6"/>
    <property type="match status" value="2"/>
</dbReference>
<feature type="chain" id="PRO_5002419842" description="Mannan endo-1,4-beta-mannosidase" evidence="6">
    <location>
        <begin position="33"/>
        <end position="1200"/>
    </location>
</feature>
<protein>
    <recommendedName>
        <fullName evidence="13">Mannan endo-1,4-beta-mannosidase</fullName>
    </recommendedName>
</protein>
<feature type="region of interest" description="Disordered" evidence="5">
    <location>
        <begin position="776"/>
        <end position="796"/>
    </location>
</feature>
<gene>
    <name evidence="11" type="ORF">PRIO_1710</name>
</gene>
<feature type="domain" description="Rhodanese" evidence="7">
    <location>
        <begin position="500"/>
        <end position="515"/>
    </location>
</feature>
<evidence type="ECO:0000256" key="2">
    <source>
        <dbReference type="ARBA" id="ARBA00022801"/>
    </source>
</evidence>
<feature type="active site" description="Nucleophile" evidence="4">
    <location>
        <position position="590"/>
    </location>
</feature>
<evidence type="ECO:0000256" key="3">
    <source>
        <dbReference type="ARBA" id="ARBA00023295"/>
    </source>
</evidence>
<dbReference type="HOGENOM" id="CLU_270842_0_0_9"/>
<dbReference type="AlphaFoldDB" id="A0A0E4CVE4"/>
<dbReference type="Pfam" id="PF02156">
    <property type="entry name" value="Glyco_hydro_26"/>
    <property type="match status" value="1"/>
</dbReference>
<evidence type="ECO:0000256" key="6">
    <source>
        <dbReference type="SAM" id="SignalP"/>
    </source>
</evidence>
<feature type="active site" description="Proton donor" evidence="4">
    <location>
        <position position="498"/>
    </location>
</feature>
<evidence type="ECO:0000259" key="8">
    <source>
        <dbReference type="PROSITE" id="PS51175"/>
    </source>
</evidence>
<keyword evidence="6" id="KW-0732">Signal</keyword>
<dbReference type="PROSITE" id="PS50206">
    <property type="entry name" value="RHODANESE_3"/>
    <property type="match status" value="1"/>
</dbReference>
<dbReference type="PRINTS" id="PR00739">
    <property type="entry name" value="GLHYDRLASE26"/>
</dbReference>
<evidence type="ECO:0000313" key="12">
    <source>
        <dbReference type="Proteomes" id="UP000033163"/>
    </source>
</evidence>
<evidence type="ECO:0000256" key="5">
    <source>
        <dbReference type="SAM" id="MobiDB-lite"/>
    </source>
</evidence>
<dbReference type="InterPro" id="IPR022790">
    <property type="entry name" value="GH26_dom"/>
</dbReference>
<feature type="domain" description="CBM6" evidence="8">
    <location>
        <begin position="209"/>
        <end position="325"/>
    </location>
</feature>
<evidence type="ECO:0000313" key="11">
    <source>
        <dbReference type="EMBL" id="CQR54078.1"/>
    </source>
</evidence>
<feature type="domain" description="SLH" evidence="9">
    <location>
        <begin position="1000"/>
        <end position="1059"/>
    </location>
</feature>
<dbReference type="Gene3D" id="3.20.20.80">
    <property type="entry name" value="Glycosidases"/>
    <property type="match status" value="1"/>
</dbReference>
<dbReference type="Pfam" id="PF16990">
    <property type="entry name" value="CBM_35"/>
    <property type="match status" value="3"/>
</dbReference>
<feature type="signal peptide" evidence="6">
    <location>
        <begin position="1"/>
        <end position="32"/>
    </location>
</feature>
<feature type="domain" description="GH26" evidence="10">
    <location>
        <begin position="346"/>
        <end position="642"/>
    </location>
</feature>
<dbReference type="PROSITE" id="PS51764">
    <property type="entry name" value="GH26"/>
    <property type="match status" value="1"/>
</dbReference>
<dbReference type="InterPro" id="IPR017853">
    <property type="entry name" value="GH"/>
</dbReference>